<dbReference type="RefSeq" id="WP_091773589.1">
    <property type="nucleotide sequence ID" value="NZ_CAESCL010000017.1"/>
</dbReference>
<gene>
    <name evidence="1" type="ORF">SAMN05216362_11547</name>
</gene>
<name>A0A1H9GHU7_9BACI</name>
<dbReference type="EMBL" id="FOES01000015">
    <property type="protein sequence ID" value="SEQ49664.1"/>
    <property type="molecule type" value="Genomic_DNA"/>
</dbReference>
<dbReference type="Pfam" id="PF02566">
    <property type="entry name" value="OsmC"/>
    <property type="match status" value="1"/>
</dbReference>
<keyword evidence="2" id="KW-1185">Reference proteome</keyword>
<dbReference type="InterPro" id="IPR015946">
    <property type="entry name" value="KH_dom-like_a/b"/>
</dbReference>
<dbReference type="PANTHER" id="PTHR34352:SF1">
    <property type="entry name" value="PROTEIN YHFA"/>
    <property type="match status" value="1"/>
</dbReference>
<accession>A0A1H9GHU7</accession>
<dbReference type="Gene3D" id="3.30.300.20">
    <property type="match status" value="1"/>
</dbReference>
<dbReference type="OrthoDB" id="13625at2"/>
<dbReference type="Proteomes" id="UP000199427">
    <property type="component" value="Unassembled WGS sequence"/>
</dbReference>
<evidence type="ECO:0000313" key="1">
    <source>
        <dbReference type="EMBL" id="SEQ49664.1"/>
    </source>
</evidence>
<dbReference type="STRING" id="571933.SAMN05216362_11547"/>
<dbReference type="SUPFAM" id="SSF82784">
    <property type="entry name" value="OsmC-like"/>
    <property type="match status" value="1"/>
</dbReference>
<dbReference type="PANTHER" id="PTHR34352">
    <property type="entry name" value="PROTEIN YHFA"/>
    <property type="match status" value="1"/>
</dbReference>
<dbReference type="AlphaFoldDB" id="A0A1H9GHU7"/>
<reference evidence="1 2" key="1">
    <citation type="submission" date="2016-10" db="EMBL/GenBank/DDBJ databases">
        <authorList>
            <person name="de Groot N.N."/>
        </authorList>
    </citation>
    <scope>NUCLEOTIDE SEQUENCE [LARGE SCALE GENOMIC DNA]</scope>
    <source>
        <strain evidence="1 2">DSM 21633</strain>
    </source>
</reference>
<organism evidence="1 2">
    <name type="scientific">Piscibacillus halophilus</name>
    <dbReference type="NCBI Taxonomy" id="571933"/>
    <lineage>
        <taxon>Bacteria</taxon>
        <taxon>Bacillati</taxon>
        <taxon>Bacillota</taxon>
        <taxon>Bacilli</taxon>
        <taxon>Bacillales</taxon>
        <taxon>Bacillaceae</taxon>
        <taxon>Piscibacillus</taxon>
    </lineage>
</organism>
<dbReference type="InterPro" id="IPR036102">
    <property type="entry name" value="OsmC/Ohrsf"/>
</dbReference>
<sequence>MKFHVTQDEIKTETNFGPLDISPNEDEGFRPFQLMVASLAGCSASVFRKILNKQKVEFDEMTIDADVERTGDDVNKIEKVTLTFKVKGQDLNRSKLEKSLQIASKNCSMVQSVIGSIEVIETVEVIEA</sequence>
<evidence type="ECO:0000313" key="2">
    <source>
        <dbReference type="Proteomes" id="UP000199427"/>
    </source>
</evidence>
<dbReference type="InterPro" id="IPR003718">
    <property type="entry name" value="OsmC/Ohr_fam"/>
</dbReference>
<protein>
    <submittedName>
        <fullName evidence="1">Uncharacterized OsmC-related protein</fullName>
    </submittedName>
</protein>
<proteinExistence type="predicted"/>